<protein>
    <submittedName>
        <fullName evidence="2">Uncharacterized protein</fullName>
    </submittedName>
</protein>
<organism evidence="2 3">
    <name type="scientific">Marinobacter similis</name>
    <dbReference type="NCBI Taxonomy" id="1420916"/>
    <lineage>
        <taxon>Bacteria</taxon>
        <taxon>Pseudomonadati</taxon>
        <taxon>Pseudomonadota</taxon>
        <taxon>Gammaproteobacteria</taxon>
        <taxon>Pseudomonadales</taxon>
        <taxon>Marinobacteraceae</taxon>
        <taxon>Marinobacter</taxon>
    </lineage>
</organism>
<name>W5YM73_9GAMM</name>
<dbReference type="Proteomes" id="UP000061489">
    <property type="component" value="Chromosome"/>
</dbReference>
<feature type="region of interest" description="Disordered" evidence="1">
    <location>
        <begin position="1"/>
        <end position="32"/>
    </location>
</feature>
<evidence type="ECO:0000256" key="1">
    <source>
        <dbReference type="SAM" id="MobiDB-lite"/>
    </source>
</evidence>
<dbReference type="KEGG" id="msx:AU14_03645"/>
<sequence length="73" mass="8518">MDNDRSLPFEFPVSGTPLKADRTSRSKNADVSEVLGRKPRIQAQHHIADNAHWRHHGKFRIHCYNFMAVFNIF</sequence>
<reference evidence="2 3" key="1">
    <citation type="journal article" date="2014" name="Genome Announc.">
        <title>Draft Genome Sequences of Marinobacter similis A3d10T and Marinobacter salarius R9SW1T.</title>
        <authorList>
            <person name="Ivanova E.P."/>
            <person name="Ng H.J."/>
            <person name="Webb H.K."/>
            <person name="Feng G."/>
            <person name="Oshima K."/>
            <person name="Hattori M."/>
            <person name="Ohkuma M."/>
            <person name="Sergeev A.F."/>
            <person name="Mikhailov V.V."/>
            <person name="Crawford R.J."/>
            <person name="Sawabe T."/>
        </authorList>
    </citation>
    <scope>NUCLEOTIDE SEQUENCE [LARGE SCALE GENOMIC DNA]</scope>
    <source>
        <strain evidence="2 3">A3d10</strain>
    </source>
</reference>
<evidence type="ECO:0000313" key="3">
    <source>
        <dbReference type="Proteomes" id="UP000061489"/>
    </source>
</evidence>
<gene>
    <name evidence="2" type="ORF">AU14_03645</name>
</gene>
<accession>W5YM73</accession>
<feature type="compositionally biased region" description="Basic and acidic residues" evidence="1">
    <location>
        <begin position="19"/>
        <end position="30"/>
    </location>
</feature>
<keyword evidence="3" id="KW-1185">Reference proteome</keyword>
<dbReference type="HOGENOM" id="CLU_2700434_0_0_6"/>
<evidence type="ECO:0000313" key="2">
    <source>
        <dbReference type="EMBL" id="AHI29989.1"/>
    </source>
</evidence>
<dbReference type="STRING" id="1420916.AU14_03645"/>
<proteinExistence type="predicted"/>
<dbReference type="EMBL" id="CP007151">
    <property type="protein sequence ID" value="AHI29989.1"/>
    <property type="molecule type" value="Genomic_DNA"/>
</dbReference>
<dbReference type="AlphaFoldDB" id="W5YM73"/>